<evidence type="ECO:0008006" key="4">
    <source>
        <dbReference type="Google" id="ProtNLM"/>
    </source>
</evidence>
<evidence type="ECO:0000256" key="1">
    <source>
        <dbReference type="SAM" id="Phobius"/>
    </source>
</evidence>
<sequence length="161" mass="17941">MRLMDIPTPYQFLTLAAIVIAGFAVLGWMTLRTRSRMKKMWGGIAPSGDAMADNVRRIMHLEARLEEIEPRLAATEAATAVSVQKVGFLRFNPFQDTGGDNSFSVALLDQKNNGVLFSSLYMREGTRVYAKEVKNGATRQPLSGEEIKVLEDAVRQTIRFS</sequence>
<keyword evidence="1" id="KW-0472">Membrane</keyword>
<evidence type="ECO:0000313" key="3">
    <source>
        <dbReference type="Proteomes" id="UP000177177"/>
    </source>
</evidence>
<dbReference type="AlphaFoldDB" id="A0A1G2KWH1"/>
<name>A0A1G2KWH1_9BACT</name>
<evidence type="ECO:0000313" key="2">
    <source>
        <dbReference type="EMBL" id="OHA03524.1"/>
    </source>
</evidence>
<reference evidence="2 3" key="1">
    <citation type="journal article" date="2016" name="Nat. Commun.">
        <title>Thousands of microbial genomes shed light on interconnected biogeochemical processes in an aquifer system.</title>
        <authorList>
            <person name="Anantharaman K."/>
            <person name="Brown C.T."/>
            <person name="Hug L.A."/>
            <person name="Sharon I."/>
            <person name="Castelle C.J."/>
            <person name="Probst A.J."/>
            <person name="Thomas B.C."/>
            <person name="Singh A."/>
            <person name="Wilkins M.J."/>
            <person name="Karaoz U."/>
            <person name="Brodie E.L."/>
            <person name="Williams K.H."/>
            <person name="Hubbard S.S."/>
            <person name="Banfield J.F."/>
        </authorList>
    </citation>
    <scope>NUCLEOTIDE SEQUENCE [LARGE SCALE GENOMIC DNA]</scope>
</reference>
<dbReference type="Pfam" id="PF14584">
    <property type="entry name" value="DUF4446"/>
    <property type="match status" value="1"/>
</dbReference>
<accession>A0A1G2KWH1</accession>
<keyword evidence="1" id="KW-1133">Transmembrane helix</keyword>
<keyword evidence="1" id="KW-0812">Transmembrane</keyword>
<dbReference type="Proteomes" id="UP000177177">
    <property type="component" value="Unassembled WGS sequence"/>
</dbReference>
<protein>
    <recommendedName>
        <fullName evidence="4">DUF4446 domain-containing protein</fullName>
    </recommendedName>
</protein>
<dbReference type="EMBL" id="MHQN01000017">
    <property type="protein sequence ID" value="OHA03524.1"/>
    <property type="molecule type" value="Genomic_DNA"/>
</dbReference>
<comment type="caution">
    <text evidence="2">The sequence shown here is derived from an EMBL/GenBank/DDBJ whole genome shotgun (WGS) entry which is preliminary data.</text>
</comment>
<gene>
    <name evidence="2" type="ORF">A3C92_03550</name>
</gene>
<organism evidence="2 3">
    <name type="scientific">Candidatus Sungbacteria bacterium RIFCSPHIGHO2_02_FULL_53_17</name>
    <dbReference type="NCBI Taxonomy" id="1802275"/>
    <lineage>
        <taxon>Bacteria</taxon>
        <taxon>Candidatus Sungiibacteriota</taxon>
    </lineage>
</organism>
<feature type="transmembrane region" description="Helical" evidence="1">
    <location>
        <begin position="12"/>
        <end position="31"/>
    </location>
</feature>
<dbReference type="InterPro" id="IPR027981">
    <property type="entry name" value="DUF4446"/>
</dbReference>
<proteinExistence type="predicted"/>